<reference evidence="2" key="1">
    <citation type="submission" date="2023-10" db="EMBL/GenBank/DDBJ databases">
        <title>Genome assembly of Pristionchus species.</title>
        <authorList>
            <person name="Yoshida K."/>
            <person name="Sommer R.J."/>
        </authorList>
    </citation>
    <scope>NUCLEOTIDE SEQUENCE</scope>
    <source>
        <strain evidence="2">RS0144</strain>
    </source>
</reference>
<gene>
    <name evidence="2" type="ORF">PENTCL1PPCAC_19771</name>
</gene>
<name>A0AAV5TTI8_9BILA</name>
<dbReference type="PANTHER" id="PTHR47022">
    <property type="entry name" value="BTB AND MATH DOMAIN-CONTAINING PROTEIN 36-RELATED"/>
    <property type="match status" value="1"/>
</dbReference>
<dbReference type="InterPro" id="IPR011333">
    <property type="entry name" value="SKP1/BTB/POZ_sf"/>
</dbReference>
<dbReference type="Pfam" id="PF00917">
    <property type="entry name" value="MATH"/>
    <property type="match status" value="1"/>
</dbReference>
<protein>
    <recommendedName>
        <fullName evidence="1">BTB domain-containing protein</fullName>
    </recommendedName>
</protein>
<dbReference type="Pfam" id="PF00651">
    <property type="entry name" value="BTB"/>
    <property type="match status" value="1"/>
</dbReference>
<evidence type="ECO:0000259" key="1">
    <source>
        <dbReference type="PROSITE" id="PS50097"/>
    </source>
</evidence>
<dbReference type="EMBL" id="BTSX01000004">
    <property type="protein sequence ID" value="GMS97596.1"/>
    <property type="molecule type" value="Genomic_DNA"/>
</dbReference>
<dbReference type="SMART" id="SM00225">
    <property type="entry name" value="BTB"/>
    <property type="match status" value="1"/>
</dbReference>
<feature type="non-terminal residue" evidence="2">
    <location>
        <position position="264"/>
    </location>
</feature>
<dbReference type="Proteomes" id="UP001432027">
    <property type="component" value="Unassembled WGS sequence"/>
</dbReference>
<dbReference type="SUPFAM" id="SSF49599">
    <property type="entry name" value="TRAF domain-like"/>
    <property type="match status" value="1"/>
</dbReference>
<accession>A0AAV5TTI8</accession>
<dbReference type="Gene3D" id="3.30.710.10">
    <property type="entry name" value="Potassium Channel Kv1.1, Chain A"/>
    <property type="match status" value="1"/>
</dbReference>
<dbReference type="SUPFAM" id="SSF54695">
    <property type="entry name" value="POZ domain"/>
    <property type="match status" value="1"/>
</dbReference>
<dbReference type="InterPro" id="IPR002083">
    <property type="entry name" value="MATH/TRAF_dom"/>
</dbReference>
<dbReference type="InterPro" id="IPR000210">
    <property type="entry name" value="BTB/POZ_dom"/>
</dbReference>
<feature type="domain" description="BTB" evidence="1">
    <location>
        <begin position="153"/>
        <end position="220"/>
    </location>
</feature>
<sequence>RMADKSNFVLRWEIENAVEAFQEGEVKSEVFKEGGFEWVAFALPQNENSRVICFHLACANQRGGEWKCEADVAFILCSRSGHDNYRKNHTVKMNNGNPAHKFARGFFWPSPFNQAKINGKIVVELHVNIICAEGNEATPILDLSKLISPNEINNVTLLIGDKKLRVSKDVLAVHSPVFSVMFFGNFAEKGKEEIEIKDVVYEEFIDLLNLIYLGTVEITDHTVLHILKLADQFQMERVTDLTTKHLAQSNGFETANKLLIADQY</sequence>
<proteinExistence type="predicted"/>
<dbReference type="AlphaFoldDB" id="A0AAV5TTI8"/>
<keyword evidence="3" id="KW-1185">Reference proteome</keyword>
<organism evidence="2 3">
    <name type="scientific">Pristionchus entomophagus</name>
    <dbReference type="NCBI Taxonomy" id="358040"/>
    <lineage>
        <taxon>Eukaryota</taxon>
        <taxon>Metazoa</taxon>
        <taxon>Ecdysozoa</taxon>
        <taxon>Nematoda</taxon>
        <taxon>Chromadorea</taxon>
        <taxon>Rhabditida</taxon>
        <taxon>Rhabditina</taxon>
        <taxon>Diplogasteromorpha</taxon>
        <taxon>Diplogasteroidea</taxon>
        <taxon>Neodiplogasteridae</taxon>
        <taxon>Pristionchus</taxon>
    </lineage>
</organism>
<dbReference type="PROSITE" id="PS50097">
    <property type="entry name" value="BTB"/>
    <property type="match status" value="1"/>
</dbReference>
<dbReference type="PANTHER" id="PTHR47022:SF1">
    <property type="entry name" value="BTB AND MATH DOMAIN-CONTAINING PROTEIN 36-RELATED"/>
    <property type="match status" value="1"/>
</dbReference>
<evidence type="ECO:0000313" key="3">
    <source>
        <dbReference type="Proteomes" id="UP001432027"/>
    </source>
</evidence>
<dbReference type="InterPro" id="IPR008974">
    <property type="entry name" value="TRAF-like"/>
</dbReference>
<feature type="non-terminal residue" evidence="2">
    <location>
        <position position="1"/>
    </location>
</feature>
<dbReference type="Gene3D" id="2.60.210.10">
    <property type="entry name" value="Apoptosis, Tumor Necrosis Factor Receptor Associated Protein 2, Chain A"/>
    <property type="match status" value="1"/>
</dbReference>
<comment type="caution">
    <text evidence="2">The sequence shown here is derived from an EMBL/GenBank/DDBJ whole genome shotgun (WGS) entry which is preliminary data.</text>
</comment>
<evidence type="ECO:0000313" key="2">
    <source>
        <dbReference type="EMBL" id="GMS97596.1"/>
    </source>
</evidence>
<dbReference type="CDD" id="cd18186">
    <property type="entry name" value="BTB_POZ_ZBTB_KLHL-like"/>
    <property type="match status" value="1"/>
</dbReference>